<keyword evidence="8 9" id="KW-0137">Centromere</keyword>
<keyword evidence="6 9" id="KW-0995">Kinetochore</keyword>
<dbReference type="PANTHER" id="PTHR15995">
    <property type="entry name" value="PROTEIN ZWILCH HOMOLOG"/>
    <property type="match status" value="1"/>
</dbReference>
<dbReference type="CTD" id="55055"/>
<dbReference type="PANTHER" id="PTHR15995:SF1">
    <property type="entry name" value="PROTEIN ZWILCH HOMOLOG"/>
    <property type="match status" value="1"/>
</dbReference>
<dbReference type="KEGG" id="cmk:103186397"/>
<keyword evidence="4 9" id="KW-0132">Cell division</keyword>
<dbReference type="GO" id="GO:0034501">
    <property type="term" value="P:protein localization to kinetochore"/>
    <property type="evidence" value="ECO:0007669"/>
    <property type="project" value="UniProtKB-UniRule"/>
</dbReference>
<dbReference type="AlphaFoldDB" id="A0A4W3K2B0"/>
<evidence type="ECO:0000313" key="12">
    <source>
        <dbReference type="Ensembl" id="ENSCMIP00000044818.1"/>
    </source>
</evidence>
<dbReference type="Gene3D" id="1.10.287.1880">
    <property type="match status" value="1"/>
</dbReference>
<dbReference type="Proteomes" id="UP000314986">
    <property type="component" value="Unassembled WGS sequence"/>
</dbReference>
<comment type="subcellular location">
    <subcellularLocation>
        <location evidence="1 9">Chromosome</location>
        <location evidence="1 9">Centromere</location>
        <location evidence="1 9">Kinetochore</location>
    </subcellularLocation>
</comment>
<evidence type="ECO:0000256" key="10">
    <source>
        <dbReference type="SAM" id="Coils"/>
    </source>
</evidence>
<keyword evidence="3 9" id="KW-0158">Chromosome</keyword>
<evidence type="ECO:0000313" key="13">
    <source>
        <dbReference type="Proteomes" id="UP000314986"/>
    </source>
</evidence>
<dbReference type="OrthoDB" id="5556307at2759"/>
<feature type="region of interest" description="Disordered" evidence="11">
    <location>
        <begin position="70"/>
        <end position="93"/>
    </location>
</feature>
<evidence type="ECO:0000256" key="11">
    <source>
        <dbReference type="SAM" id="MobiDB-lite"/>
    </source>
</evidence>
<evidence type="ECO:0000256" key="5">
    <source>
        <dbReference type="ARBA" id="ARBA00022776"/>
    </source>
</evidence>
<comment type="similarity">
    <text evidence="2 9">Belongs to the ZWILCH family.</text>
</comment>
<evidence type="ECO:0000256" key="7">
    <source>
        <dbReference type="ARBA" id="ARBA00023306"/>
    </source>
</evidence>
<comment type="subunit">
    <text evidence="9">Component of the RZZ complex.</text>
</comment>
<name>A0A4W3K2B0_CALMI</name>
<evidence type="ECO:0000256" key="1">
    <source>
        <dbReference type="ARBA" id="ARBA00004629"/>
    </source>
</evidence>
<dbReference type="Gene3D" id="6.10.140.520">
    <property type="match status" value="1"/>
</dbReference>
<reference evidence="13" key="3">
    <citation type="journal article" date="2014" name="Nature">
        <title>Elephant shark genome provides unique insights into gnathostome evolution.</title>
        <authorList>
            <consortium name="International Elephant Shark Genome Sequencing Consortium"/>
            <person name="Venkatesh B."/>
            <person name="Lee A.P."/>
            <person name="Ravi V."/>
            <person name="Maurya A.K."/>
            <person name="Lian M.M."/>
            <person name="Swann J.B."/>
            <person name="Ohta Y."/>
            <person name="Flajnik M.F."/>
            <person name="Sutoh Y."/>
            <person name="Kasahara M."/>
            <person name="Hoon S."/>
            <person name="Gangu V."/>
            <person name="Roy S.W."/>
            <person name="Irimia M."/>
            <person name="Korzh V."/>
            <person name="Kondrychyn I."/>
            <person name="Lim Z.W."/>
            <person name="Tay B.H."/>
            <person name="Tohari S."/>
            <person name="Kong K.W."/>
            <person name="Ho S."/>
            <person name="Lorente-Galdos B."/>
            <person name="Quilez J."/>
            <person name="Marques-Bonet T."/>
            <person name="Raney B.J."/>
            <person name="Ingham P.W."/>
            <person name="Tay A."/>
            <person name="Hillier L.W."/>
            <person name="Minx P."/>
            <person name="Boehm T."/>
            <person name="Wilson R.K."/>
            <person name="Brenner S."/>
            <person name="Warren W.C."/>
        </authorList>
    </citation>
    <scope>NUCLEOTIDE SEQUENCE [LARGE SCALE GENOMIC DNA]</scope>
</reference>
<dbReference type="RefSeq" id="XP_007903585.2">
    <property type="nucleotide sequence ID" value="XM_007905394.2"/>
</dbReference>
<dbReference type="Ensembl" id="ENSCMIT00000045457.1">
    <property type="protein sequence ID" value="ENSCMIP00000044818.1"/>
    <property type="gene ID" value="ENSCMIG00000018499.1"/>
</dbReference>
<feature type="coiled-coil region" evidence="10">
    <location>
        <begin position="299"/>
        <end position="326"/>
    </location>
</feature>
<sequence>MAAAGLQAARDFHTFLLELCDQGKKGTSKEPVLYKDEVHVQIISEESRNPLRSFWNGNFPIIIAERPPLKVDEDEVEESHTTETSNGSPFRLTEKSGPLPLSVMKARQLISWYALAHNPNMSQLVNCSTSVALPLLWVRCDGSDPEGIVWLGAEPLKPRDVVTAMVFHIVTCNGPIVDQSSFTSLERVKNIHKDRHSCSSVTTKCYAQYDLFGSTIVENTVIESQSTIMVDFTWSNVESILEVPPLTSTATLNIRVESGDMRSPVFQIYKELEFLLVLAEGLKTGETEWPEVLEGKSAVDVVQQLIEDLKNQLDVFHNQSNKKDAEKLKSDAAAVDSNIHSSFVLERGDLDFAEQLWTRMRKTVSSYQDVVDCLTLVLQHLKCGDIQPWIHRGSNNSLSKLIQQSYHSTMPTVSVSGLNAIRMLLEIGLDKLQRDYINYFIGQELTTLNYLDYFLVSTVRPEEQVQRLHKLHHVLELVVTCSAFLSLSHENLFALTQSCIRYYKDNPLDERHSFQLPIRPTAISAYYQNEHPFMWRVEVISGHGQKEVKTTWQLNTRPPVDHVMFDTPDLSIDTTLNGDHEEVVRYNTVISCSQTSFT</sequence>
<reference evidence="13" key="1">
    <citation type="journal article" date="2006" name="Science">
        <title>Ancient noncoding elements conserved in the human genome.</title>
        <authorList>
            <person name="Venkatesh B."/>
            <person name="Kirkness E.F."/>
            <person name="Loh Y.H."/>
            <person name="Halpern A.L."/>
            <person name="Lee A.P."/>
            <person name="Johnson J."/>
            <person name="Dandona N."/>
            <person name="Viswanathan L.D."/>
            <person name="Tay A."/>
            <person name="Venter J.C."/>
            <person name="Strausberg R.L."/>
            <person name="Brenner S."/>
        </authorList>
    </citation>
    <scope>NUCLEOTIDE SEQUENCE [LARGE SCALE GENOMIC DNA]</scope>
</reference>
<dbReference type="GeneID" id="103186397"/>
<reference evidence="13" key="2">
    <citation type="journal article" date="2007" name="PLoS Biol.">
        <title>Survey sequencing and comparative analysis of the elephant shark (Callorhinchus milii) genome.</title>
        <authorList>
            <person name="Venkatesh B."/>
            <person name="Kirkness E.F."/>
            <person name="Loh Y.H."/>
            <person name="Halpern A.L."/>
            <person name="Lee A.P."/>
            <person name="Johnson J."/>
            <person name="Dandona N."/>
            <person name="Viswanathan L.D."/>
            <person name="Tay A."/>
            <person name="Venter J.C."/>
            <person name="Strausberg R.L."/>
            <person name="Brenner S."/>
        </authorList>
    </citation>
    <scope>NUCLEOTIDE SEQUENCE [LARGE SCALE GENOMIC DNA]</scope>
</reference>
<accession>A0A4W3K2B0</accession>
<proteinExistence type="inferred from homology"/>
<dbReference type="GO" id="GO:0051301">
    <property type="term" value="P:cell division"/>
    <property type="evidence" value="ECO:0007669"/>
    <property type="project" value="UniProtKB-UniRule"/>
</dbReference>
<dbReference type="Pfam" id="PF09817">
    <property type="entry name" value="Zwilch"/>
    <property type="match status" value="1"/>
</dbReference>
<dbReference type="GO" id="GO:1990423">
    <property type="term" value="C:RZZ complex"/>
    <property type="evidence" value="ECO:0007669"/>
    <property type="project" value="UniProtKB-UniRule"/>
</dbReference>
<organism evidence="12 13">
    <name type="scientific">Callorhinchus milii</name>
    <name type="common">Ghost shark</name>
    <dbReference type="NCBI Taxonomy" id="7868"/>
    <lineage>
        <taxon>Eukaryota</taxon>
        <taxon>Metazoa</taxon>
        <taxon>Chordata</taxon>
        <taxon>Craniata</taxon>
        <taxon>Vertebrata</taxon>
        <taxon>Chondrichthyes</taxon>
        <taxon>Holocephali</taxon>
        <taxon>Chimaeriformes</taxon>
        <taxon>Callorhinchidae</taxon>
        <taxon>Callorhinchus</taxon>
    </lineage>
</organism>
<reference evidence="12" key="5">
    <citation type="submission" date="2025-09" db="UniProtKB">
        <authorList>
            <consortium name="Ensembl"/>
        </authorList>
    </citation>
    <scope>IDENTIFICATION</scope>
</reference>
<protein>
    <recommendedName>
        <fullName evidence="9">Protein zwilch</fullName>
    </recommendedName>
</protein>
<dbReference type="Gene3D" id="2.20.25.230">
    <property type="match status" value="1"/>
</dbReference>
<evidence type="ECO:0000256" key="9">
    <source>
        <dbReference type="RuleBase" id="RU369076"/>
    </source>
</evidence>
<gene>
    <name evidence="12" type="primary">zwilch</name>
</gene>
<keyword evidence="7 9" id="KW-0131">Cell cycle</keyword>
<dbReference type="STRING" id="7868.ENSCMIP00000044818"/>
<reference evidence="12" key="4">
    <citation type="submission" date="2025-08" db="UniProtKB">
        <authorList>
            <consortium name="Ensembl"/>
        </authorList>
    </citation>
    <scope>IDENTIFICATION</scope>
</reference>
<dbReference type="InterPro" id="IPR018630">
    <property type="entry name" value="Zwilch"/>
</dbReference>
<keyword evidence="10" id="KW-0175">Coiled coil</keyword>
<comment type="function">
    <text evidence="9">Essential component of the mitotic checkpoint, which prevents cells from prematurely exiting mitosis. Required for the assembly of the dynein-dynactin and MAD1-MAD2 complexes onto kinetochores. Its function related to the spindle assembly machinery is proposed to depend on its association in the mitotic RZZ complex.</text>
</comment>
<dbReference type="GO" id="GO:0007094">
    <property type="term" value="P:mitotic spindle assembly checkpoint signaling"/>
    <property type="evidence" value="ECO:0007669"/>
    <property type="project" value="UniProtKB-UniRule"/>
</dbReference>
<evidence type="ECO:0000256" key="4">
    <source>
        <dbReference type="ARBA" id="ARBA00022618"/>
    </source>
</evidence>
<evidence type="ECO:0000256" key="6">
    <source>
        <dbReference type="ARBA" id="ARBA00022838"/>
    </source>
</evidence>
<evidence type="ECO:0000256" key="8">
    <source>
        <dbReference type="ARBA" id="ARBA00023328"/>
    </source>
</evidence>
<dbReference type="InParanoid" id="A0A4W3K2B0"/>
<dbReference type="Gene3D" id="1.20.58.730">
    <property type="match status" value="1"/>
</dbReference>
<evidence type="ECO:0000256" key="2">
    <source>
        <dbReference type="ARBA" id="ARBA00009062"/>
    </source>
</evidence>
<keyword evidence="5 9" id="KW-0498">Mitosis</keyword>
<dbReference type="OMA" id="PARTTWF"/>
<dbReference type="GeneTree" id="ENSGT00390000013696"/>
<keyword evidence="13" id="KW-1185">Reference proteome</keyword>
<evidence type="ECO:0000256" key="3">
    <source>
        <dbReference type="ARBA" id="ARBA00022454"/>
    </source>
</evidence>
<dbReference type="Gene3D" id="6.20.270.10">
    <property type="match status" value="1"/>
</dbReference>